<dbReference type="Pfam" id="PF00328">
    <property type="entry name" value="His_Phos_2"/>
    <property type="match status" value="1"/>
</dbReference>
<dbReference type="VEuPathDB" id="CryptoDB:ChTU502y2012_403g0435"/>
<feature type="signal peptide" evidence="4">
    <location>
        <begin position="1"/>
        <end position="15"/>
    </location>
</feature>
<keyword evidence="4" id="KW-0732">Signal</keyword>
<dbReference type="VEuPathDB" id="CryptoDB:CHUDEA4_920"/>
<dbReference type="InterPro" id="IPR029033">
    <property type="entry name" value="His_PPase_superfam"/>
</dbReference>
<reference evidence="5" key="1">
    <citation type="submission" date="2015-08" db="EMBL/GenBank/DDBJ databases">
        <authorList>
            <person name="Babu N.S."/>
            <person name="Beckwith C.J."/>
            <person name="Beseler K.G."/>
            <person name="Brison A."/>
            <person name="Carone J.V."/>
            <person name="Caskin T.P."/>
            <person name="Diamond M."/>
            <person name="Durham M.E."/>
            <person name="Foxe J.M."/>
            <person name="Go M."/>
            <person name="Henderson B.A."/>
            <person name="Jones I.B."/>
            <person name="McGettigan J.A."/>
            <person name="Micheletti S.J."/>
            <person name="Nasrallah M.E."/>
            <person name="Ortiz D."/>
            <person name="Piller C.R."/>
            <person name="Privatt S.R."/>
            <person name="Schneider S.L."/>
            <person name="Sharp S."/>
            <person name="Smith T.C."/>
            <person name="Stanton J.D."/>
            <person name="Ullery H.E."/>
            <person name="Wilson R.J."/>
            <person name="Serrano M.G."/>
            <person name="Buck G."/>
            <person name="Lee V."/>
            <person name="Wang Y."/>
            <person name="Carvalho R."/>
            <person name="Voegtly L."/>
            <person name="Shi R."/>
            <person name="Duckworth R."/>
            <person name="Johnson A."/>
            <person name="Loviza R."/>
            <person name="Walstead R."/>
            <person name="Shah Z."/>
            <person name="Kiflezghi M."/>
            <person name="Wade K."/>
            <person name="Ball S.L."/>
            <person name="Bradley K.W."/>
            <person name="Asai D.J."/>
            <person name="Bowman C.A."/>
            <person name="Russell D.A."/>
            <person name="Pope W.H."/>
            <person name="Jacobs-Sera D."/>
            <person name="Hendrix R.W."/>
            <person name="Hatfull G.F."/>
        </authorList>
    </citation>
    <scope>NUCLEOTIDE SEQUENCE [LARGE SCALE GENOMIC DNA]</scope>
</reference>
<dbReference type="InterPro" id="IPR050645">
    <property type="entry name" value="Histidine_acid_phosphatase"/>
</dbReference>
<evidence type="ECO:0008006" key="6">
    <source>
        <dbReference type="Google" id="ProtNLM"/>
    </source>
</evidence>
<keyword evidence="3" id="KW-0472">Membrane</keyword>
<dbReference type="Proteomes" id="UP000199752">
    <property type="component" value="Chromosome 4"/>
</dbReference>
<dbReference type="Gene3D" id="3.40.50.1240">
    <property type="entry name" value="Phosphoglycerate mutase-like"/>
    <property type="match status" value="1"/>
</dbReference>
<feature type="chain" id="PRO_5012158646" description="Histidine acid phosphatase" evidence="4">
    <location>
        <begin position="16"/>
        <end position="611"/>
    </location>
</feature>
<name>A0A0S4TG53_CRYHO</name>
<dbReference type="PANTHER" id="PTHR11567">
    <property type="entry name" value="ACID PHOSPHATASE-RELATED"/>
    <property type="match status" value="1"/>
</dbReference>
<evidence type="ECO:0000256" key="4">
    <source>
        <dbReference type="SAM" id="SignalP"/>
    </source>
</evidence>
<proteinExistence type="inferred from homology"/>
<dbReference type="InterPro" id="IPR033379">
    <property type="entry name" value="Acid_Pase_AS"/>
</dbReference>
<comment type="similarity">
    <text evidence="1">Belongs to the histidine acid phosphatase family.</text>
</comment>
<feature type="transmembrane region" description="Helical" evidence="3">
    <location>
        <begin position="582"/>
        <end position="603"/>
    </location>
</feature>
<accession>A0A0S4TG53</accession>
<protein>
    <recommendedName>
        <fullName evidence="6">Histidine acid phosphatase</fullName>
    </recommendedName>
</protein>
<dbReference type="PANTHER" id="PTHR11567:SF110">
    <property type="entry name" value="2-PHOSPHOXYLOSE PHOSPHATASE 1"/>
    <property type="match status" value="1"/>
</dbReference>
<sequence length="611" mass="70135">MRILILLSLLSFVVCVIKQERGSQIISSDDNLMGSDIILDGSVHSGQVVSPAEFSLCADTSNLEEIRKIPRLRDEKLFDTLKLVQLQVVARHGARTPIKSFKCWEGYEQNWDCSDLKSLIFASAVEKQSKTRTLKFLKHYETKQWQNHLTETCDMGQLISQGYEQHRINGKLLAEAYFKHGENLVTRNGLKIDDFMNEMYIRSSDTQRTIVSATSFITSLLEEIFGKEETFKNFKNLPIYTMDLHSEYLFANKKLVDNSQVLKRVFSSKEFRELIQVREKLHAELVEDAKLININGSWPFELLDCISMAICSDDNNKLPDAFLKNNLLERTMTAIEKEVSSVFTWDDSIIAKGDISRFMYEIRDFIVDAILFYEKKNNGFSTIKELCLNATRTKVFKSQDSLANIEYLLTPLCNKYEYYYSSKKEIKAPKFIFFSGHDLTVIPLLSSLRVWDEHLPPYASTINFEIYYDPSEGQKHQTSSSIFSKSESIQKKLPYYVRLLYNGLVITDKLEGCKGSEVCHASKFFEVSKFAKFEKMDKKEVLESTNKFDKSSNETISDKDSSNGNSKLESIYNGVCRINTPFLRYSLSFLLGALTCFILSLSIKALKSKSS</sequence>
<evidence type="ECO:0000256" key="2">
    <source>
        <dbReference type="ARBA" id="ARBA00022801"/>
    </source>
</evidence>
<dbReference type="GO" id="GO:0016791">
    <property type="term" value="F:phosphatase activity"/>
    <property type="evidence" value="ECO:0007669"/>
    <property type="project" value="TreeGrafter"/>
</dbReference>
<evidence type="ECO:0000256" key="3">
    <source>
        <dbReference type="SAM" id="Phobius"/>
    </source>
</evidence>
<dbReference type="InterPro" id="IPR000560">
    <property type="entry name" value="His_Pase_clade-2"/>
</dbReference>
<dbReference type="EMBL" id="LN877950">
    <property type="protein sequence ID" value="CUV05473.1"/>
    <property type="molecule type" value="Genomic_DNA"/>
</dbReference>
<organism evidence="5">
    <name type="scientific">Cryptosporidium hominis</name>
    <dbReference type="NCBI Taxonomy" id="237895"/>
    <lineage>
        <taxon>Eukaryota</taxon>
        <taxon>Sar</taxon>
        <taxon>Alveolata</taxon>
        <taxon>Apicomplexa</taxon>
        <taxon>Conoidasida</taxon>
        <taxon>Coccidia</taxon>
        <taxon>Eucoccidiorida</taxon>
        <taxon>Eimeriorina</taxon>
        <taxon>Cryptosporidiidae</taxon>
        <taxon>Cryptosporidium</taxon>
    </lineage>
</organism>
<dbReference type="VEuPathDB" id="CryptoDB:Chro.40111"/>
<evidence type="ECO:0000256" key="1">
    <source>
        <dbReference type="ARBA" id="ARBA00005375"/>
    </source>
</evidence>
<keyword evidence="2" id="KW-0378">Hydrolase</keyword>
<keyword evidence="3" id="KW-0812">Transmembrane</keyword>
<evidence type="ECO:0000313" key="5">
    <source>
        <dbReference type="EMBL" id="CUV05473.1"/>
    </source>
</evidence>
<dbReference type="SUPFAM" id="SSF53254">
    <property type="entry name" value="Phosphoglycerate mutase-like"/>
    <property type="match status" value="1"/>
</dbReference>
<dbReference type="AlphaFoldDB" id="A0A0S4TG53"/>
<gene>
    <name evidence="5" type="ORF">CHUDEA4_920</name>
</gene>
<dbReference type="PROSITE" id="PS00616">
    <property type="entry name" value="HIS_ACID_PHOSPHAT_1"/>
    <property type="match status" value="1"/>
</dbReference>
<dbReference type="VEuPathDB" id="CryptoDB:GY17_00003132"/>
<keyword evidence="3" id="KW-1133">Transmembrane helix</keyword>